<keyword evidence="3" id="KW-0862">Zinc</keyword>
<gene>
    <name evidence="7" type="ORF">LTRI10_LOCUS22065</name>
</gene>
<feature type="domain" description="GRF-type" evidence="6">
    <location>
        <begin position="6"/>
        <end position="48"/>
    </location>
</feature>
<keyword evidence="8" id="KW-1185">Reference proteome</keyword>
<dbReference type="EMBL" id="OZ034817">
    <property type="protein sequence ID" value="CAL1380634.1"/>
    <property type="molecule type" value="Genomic_DNA"/>
</dbReference>
<keyword evidence="5" id="KW-0472">Membrane</keyword>
<accession>A0AAV2E487</accession>
<dbReference type="AlphaFoldDB" id="A0AAV2E487"/>
<evidence type="ECO:0000256" key="2">
    <source>
        <dbReference type="ARBA" id="ARBA00022771"/>
    </source>
</evidence>
<dbReference type="GO" id="GO:0008270">
    <property type="term" value="F:zinc ion binding"/>
    <property type="evidence" value="ECO:0007669"/>
    <property type="project" value="UniProtKB-KW"/>
</dbReference>
<evidence type="ECO:0000256" key="5">
    <source>
        <dbReference type="SAM" id="Phobius"/>
    </source>
</evidence>
<dbReference type="Proteomes" id="UP001497516">
    <property type="component" value="Chromosome 4"/>
</dbReference>
<evidence type="ECO:0000256" key="3">
    <source>
        <dbReference type="ARBA" id="ARBA00022833"/>
    </source>
</evidence>
<dbReference type="PANTHER" id="PTHR33248">
    <property type="entry name" value="ZINC ION-BINDING PROTEIN"/>
    <property type="match status" value="1"/>
</dbReference>
<reference evidence="7 8" key="1">
    <citation type="submission" date="2024-04" db="EMBL/GenBank/DDBJ databases">
        <authorList>
            <person name="Fracassetti M."/>
        </authorList>
    </citation>
    <scope>NUCLEOTIDE SEQUENCE [LARGE SCALE GENOMIC DNA]</scope>
</reference>
<keyword evidence="1" id="KW-0479">Metal-binding</keyword>
<name>A0AAV2E487_9ROSI</name>
<organism evidence="7 8">
    <name type="scientific">Linum trigynum</name>
    <dbReference type="NCBI Taxonomy" id="586398"/>
    <lineage>
        <taxon>Eukaryota</taxon>
        <taxon>Viridiplantae</taxon>
        <taxon>Streptophyta</taxon>
        <taxon>Embryophyta</taxon>
        <taxon>Tracheophyta</taxon>
        <taxon>Spermatophyta</taxon>
        <taxon>Magnoliopsida</taxon>
        <taxon>eudicotyledons</taxon>
        <taxon>Gunneridae</taxon>
        <taxon>Pentapetalae</taxon>
        <taxon>rosids</taxon>
        <taxon>fabids</taxon>
        <taxon>Malpighiales</taxon>
        <taxon>Linaceae</taxon>
        <taxon>Linum</taxon>
    </lineage>
</organism>
<dbReference type="PROSITE" id="PS51999">
    <property type="entry name" value="ZF_GRF"/>
    <property type="match status" value="1"/>
</dbReference>
<keyword evidence="5" id="KW-1133">Transmembrane helix</keyword>
<feature type="transmembrane region" description="Helical" evidence="5">
    <location>
        <begin position="82"/>
        <end position="99"/>
    </location>
</feature>
<dbReference type="Pfam" id="PF06839">
    <property type="entry name" value="Zn_ribbon_GRF"/>
    <property type="match status" value="1"/>
</dbReference>
<dbReference type="InterPro" id="IPR010666">
    <property type="entry name" value="Znf_GRF"/>
</dbReference>
<proteinExistence type="predicted"/>
<evidence type="ECO:0000256" key="1">
    <source>
        <dbReference type="ARBA" id="ARBA00022723"/>
    </source>
</evidence>
<evidence type="ECO:0000256" key="4">
    <source>
        <dbReference type="PROSITE-ProRule" id="PRU01343"/>
    </source>
</evidence>
<protein>
    <recommendedName>
        <fullName evidence="6">GRF-type domain-containing protein</fullName>
    </recommendedName>
</protein>
<evidence type="ECO:0000313" key="7">
    <source>
        <dbReference type="EMBL" id="CAL1380634.1"/>
    </source>
</evidence>
<evidence type="ECO:0000313" key="8">
    <source>
        <dbReference type="Proteomes" id="UP001497516"/>
    </source>
</evidence>
<keyword evidence="5" id="KW-0812">Transmembrane</keyword>
<sequence>MAGHFCFCGDSTVLKTSWTDGNPGRRFFGCSKYGTNGACNYFRWHDPVLDEHMKFMVLNFHRRIREQENRQNGKGAKSNGKILSIFFVFALVFFCIWTGK</sequence>
<evidence type="ECO:0000259" key="6">
    <source>
        <dbReference type="PROSITE" id="PS51999"/>
    </source>
</evidence>
<keyword evidence="2 4" id="KW-0863">Zinc-finger</keyword>